<dbReference type="Proteomes" id="UP001519667">
    <property type="component" value="Unassembled WGS sequence"/>
</dbReference>
<comment type="caution">
    <text evidence="1">The sequence shown here is derived from an EMBL/GenBank/DDBJ whole genome shotgun (WGS) entry which is preliminary data.</text>
</comment>
<dbReference type="RefSeq" id="WP_215377808.1">
    <property type="nucleotide sequence ID" value="NZ_JAGTIS010000010.1"/>
</dbReference>
<dbReference type="InterPro" id="IPR021747">
    <property type="entry name" value="DUF3313"/>
</dbReference>
<keyword evidence="2" id="KW-1185">Reference proteome</keyword>
<evidence type="ECO:0000313" key="1">
    <source>
        <dbReference type="EMBL" id="MBT8768035.1"/>
    </source>
</evidence>
<dbReference type="EMBL" id="JAGTIS010000010">
    <property type="protein sequence ID" value="MBT8768035.1"/>
    <property type="molecule type" value="Genomic_DNA"/>
</dbReference>
<dbReference type="Pfam" id="PF11769">
    <property type="entry name" value="DUF3313"/>
    <property type="match status" value="1"/>
</dbReference>
<gene>
    <name evidence="1" type="ORF">J7302_18155</name>
</gene>
<accession>A0ABS5XLV5</accession>
<evidence type="ECO:0000313" key="2">
    <source>
        <dbReference type="Proteomes" id="UP001519667"/>
    </source>
</evidence>
<reference evidence="1 2" key="1">
    <citation type="submission" date="2021-04" db="EMBL/GenBank/DDBJ databases">
        <title>Pseudomonas boanensis sp. nov., a bacterium isolated from river water used for household purposes in Boane District, Mozambique.</title>
        <authorList>
            <person name="Nicklasson M."/>
            <person name="Martin-Rodriguez A.J."/>
            <person name="Thorell K."/>
            <person name="Neves L."/>
            <person name="Mussagy A."/>
            <person name="Rydberg H.A."/>
            <person name="Hernroth B."/>
            <person name="Svensson-Stadler L."/>
            <person name="Sjoling A."/>
        </authorList>
    </citation>
    <scope>NUCLEOTIDE SEQUENCE [LARGE SCALE GENOMIC DNA]</scope>
    <source>
        <strain evidence="1 2">DB1</strain>
    </source>
</reference>
<sequence length="218" mass="23762">MRANKWLMGGTLAAALILNGCTSHTTSQEQYSGFLSSYDDLKEVKTSSGTTVLRWTAPNFNPSNYSGLIYQPINFYPPPKPTEQISNETLTSLLQYTNEQISQALASRLPLTTTRGPGTLIFKGAITGVSTATEGLKPYEVIPIALVVAGAMTATGHRDQNTELYLEGEFIDASTGMSMARVVRKGFGKTLDNDEQQVTLDDLKAIVNDMAKDIRLYP</sequence>
<name>A0ABS5XLV5_9GAMM</name>
<organism evidence="1 2">
    <name type="scientific">Metapseudomonas boanensis</name>
    <dbReference type="NCBI Taxonomy" id="2822138"/>
    <lineage>
        <taxon>Bacteria</taxon>
        <taxon>Pseudomonadati</taxon>
        <taxon>Pseudomonadota</taxon>
        <taxon>Gammaproteobacteria</taxon>
        <taxon>Pseudomonadales</taxon>
        <taxon>Pseudomonadaceae</taxon>
        <taxon>Metapseudomonas</taxon>
    </lineage>
</organism>
<proteinExistence type="predicted"/>
<protein>
    <submittedName>
        <fullName evidence="1">DUF3313 domain-containing protein</fullName>
    </submittedName>
</protein>